<keyword evidence="7 11" id="KW-0418">Kinase</keyword>
<name>A0A090RQ14_9VIBR</name>
<dbReference type="Gene3D" id="3.40.1190.20">
    <property type="match status" value="1"/>
</dbReference>
<dbReference type="GO" id="GO:0009229">
    <property type="term" value="P:thiamine diphosphate biosynthetic process"/>
    <property type="evidence" value="ECO:0007669"/>
    <property type="project" value="UniProtKB-UniRule"/>
</dbReference>
<evidence type="ECO:0000256" key="10">
    <source>
        <dbReference type="ARBA" id="ARBA00022977"/>
    </source>
</evidence>
<protein>
    <recommendedName>
        <fullName evidence="11">Hydroxyethylthiazole kinase</fullName>
        <ecNumber evidence="11">2.7.1.50</ecNumber>
    </recommendedName>
    <alternativeName>
        <fullName evidence="11">4-methyl-5-beta-hydroxyethylthiazole kinase</fullName>
        <shortName evidence="11">TH kinase</shortName>
        <shortName evidence="11">Thz kinase</shortName>
    </alternativeName>
</protein>
<reference evidence="12 13" key="2">
    <citation type="submission" date="2014-09" db="EMBL/GenBank/DDBJ databases">
        <authorList>
            <consortium name="NBRP consortium"/>
            <person name="Sawabe T."/>
            <person name="Meirelles P."/>
            <person name="Nakanishi M."/>
            <person name="Sayaka M."/>
            <person name="Hattori M."/>
            <person name="Ohkuma M."/>
        </authorList>
    </citation>
    <scope>NUCLEOTIDE SEQUENCE [LARGE SCALE GENOMIC DNA]</scope>
    <source>
        <strain evidence="13">JCM19235</strain>
    </source>
</reference>
<comment type="catalytic activity">
    <reaction evidence="1 11">
        <text>5-(2-hydroxyethyl)-4-methylthiazole + ATP = 4-methyl-5-(2-phosphooxyethyl)-thiazole + ADP + H(+)</text>
        <dbReference type="Rhea" id="RHEA:24212"/>
        <dbReference type="ChEBI" id="CHEBI:15378"/>
        <dbReference type="ChEBI" id="CHEBI:17957"/>
        <dbReference type="ChEBI" id="CHEBI:30616"/>
        <dbReference type="ChEBI" id="CHEBI:58296"/>
        <dbReference type="ChEBI" id="CHEBI:456216"/>
        <dbReference type="EC" id="2.7.1.50"/>
    </reaction>
</comment>
<feature type="binding site" evidence="11">
    <location>
        <position position="121"/>
    </location>
    <ligand>
        <name>ATP</name>
        <dbReference type="ChEBI" id="CHEBI:30616"/>
    </ligand>
</feature>
<dbReference type="PRINTS" id="PR01099">
    <property type="entry name" value="HYETHTZKNASE"/>
</dbReference>
<evidence type="ECO:0000313" key="13">
    <source>
        <dbReference type="Proteomes" id="UP000029228"/>
    </source>
</evidence>
<evidence type="ECO:0000256" key="7">
    <source>
        <dbReference type="ARBA" id="ARBA00022777"/>
    </source>
</evidence>
<dbReference type="Pfam" id="PF02110">
    <property type="entry name" value="HK"/>
    <property type="match status" value="1"/>
</dbReference>
<dbReference type="EC" id="2.7.1.50" evidence="11"/>
<feature type="binding site" evidence="11">
    <location>
        <position position="194"/>
    </location>
    <ligand>
        <name>substrate</name>
    </ligand>
</feature>
<dbReference type="GO" id="GO:0009228">
    <property type="term" value="P:thiamine biosynthetic process"/>
    <property type="evidence" value="ECO:0007669"/>
    <property type="project" value="UniProtKB-KW"/>
</dbReference>
<keyword evidence="8 11" id="KW-0067">ATP-binding</keyword>
<dbReference type="GO" id="GO:0004417">
    <property type="term" value="F:hydroxyethylthiazole kinase activity"/>
    <property type="evidence" value="ECO:0007669"/>
    <property type="project" value="UniProtKB-UniRule"/>
</dbReference>
<dbReference type="Proteomes" id="UP000029228">
    <property type="component" value="Unassembled WGS sequence"/>
</dbReference>
<dbReference type="NCBIfam" id="TIGR00694">
    <property type="entry name" value="thiM"/>
    <property type="match status" value="1"/>
</dbReference>
<keyword evidence="10 11" id="KW-0784">Thiamine biosynthesis</keyword>
<dbReference type="GO" id="GO:0000287">
    <property type="term" value="F:magnesium ion binding"/>
    <property type="evidence" value="ECO:0007669"/>
    <property type="project" value="UniProtKB-UniRule"/>
</dbReference>
<organism evidence="12 13">
    <name type="scientific">Vibrio maritimus</name>
    <dbReference type="NCBI Taxonomy" id="990268"/>
    <lineage>
        <taxon>Bacteria</taxon>
        <taxon>Pseudomonadati</taxon>
        <taxon>Pseudomonadota</taxon>
        <taxon>Gammaproteobacteria</taxon>
        <taxon>Vibrionales</taxon>
        <taxon>Vibrionaceae</taxon>
        <taxon>Vibrio</taxon>
    </lineage>
</organism>
<dbReference type="CDD" id="cd01170">
    <property type="entry name" value="THZ_kinase"/>
    <property type="match status" value="1"/>
</dbReference>
<evidence type="ECO:0000256" key="8">
    <source>
        <dbReference type="ARBA" id="ARBA00022840"/>
    </source>
</evidence>
<evidence type="ECO:0000256" key="11">
    <source>
        <dbReference type="HAMAP-Rule" id="MF_00228"/>
    </source>
</evidence>
<dbReference type="EMBL" id="BBMR01000001">
    <property type="protein sequence ID" value="GAL16653.1"/>
    <property type="molecule type" value="Genomic_DNA"/>
</dbReference>
<keyword evidence="13" id="KW-1185">Reference proteome</keyword>
<keyword evidence="4 11" id="KW-0808">Transferase</keyword>
<dbReference type="UniPathway" id="UPA00060">
    <property type="reaction ID" value="UER00139"/>
</dbReference>
<evidence type="ECO:0000256" key="6">
    <source>
        <dbReference type="ARBA" id="ARBA00022741"/>
    </source>
</evidence>
<sequence length="267" mass="28017">MNKQQIVSALNKVREEKPLVVNITNFVVMNNTANALLAVGASPIMSHSKQEMAEMMSFAGALVINIGTLDSVWRPGMFFAVEQANENNKPVVLDPVGCGATKLRTSTARQLAELADNLIIRGNASEIIAMAGEKSQNKGVDALDASEAALSAARALVDGYACSVVVSGEIDYIVTKESTIALSNGHEMMPYVTGMGCSLSAVTGAFAAIGEKSGVAAAAVFSIAGEIAAEKSQGPGSLQMNLLDSLYQITAEDIESRLNLRECQQTS</sequence>
<gene>
    <name evidence="11" type="primary">thiM</name>
    <name evidence="12" type="ORF">JCM19235_5202</name>
</gene>
<dbReference type="InterPro" id="IPR029056">
    <property type="entry name" value="Ribokinase-like"/>
</dbReference>
<dbReference type="AlphaFoldDB" id="A0A090RQ14"/>
<evidence type="ECO:0000256" key="2">
    <source>
        <dbReference type="ARBA" id="ARBA00001946"/>
    </source>
</evidence>
<keyword evidence="6 11" id="KW-0547">Nucleotide-binding</keyword>
<dbReference type="SUPFAM" id="SSF53613">
    <property type="entry name" value="Ribokinase-like"/>
    <property type="match status" value="1"/>
</dbReference>
<dbReference type="PIRSF" id="PIRSF000513">
    <property type="entry name" value="Thz_kinase"/>
    <property type="match status" value="1"/>
</dbReference>
<evidence type="ECO:0000256" key="5">
    <source>
        <dbReference type="ARBA" id="ARBA00022723"/>
    </source>
</evidence>
<evidence type="ECO:0000256" key="1">
    <source>
        <dbReference type="ARBA" id="ARBA00001771"/>
    </source>
</evidence>
<accession>A0A090RQ14</accession>
<dbReference type="HAMAP" id="MF_00228">
    <property type="entry name" value="Thz_kinase"/>
    <property type="match status" value="1"/>
</dbReference>
<comment type="cofactor">
    <cofactor evidence="2 11">
        <name>Mg(2+)</name>
        <dbReference type="ChEBI" id="CHEBI:18420"/>
    </cofactor>
</comment>
<evidence type="ECO:0000256" key="4">
    <source>
        <dbReference type="ARBA" id="ARBA00022679"/>
    </source>
</evidence>
<dbReference type="NCBIfam" id="NF006830">
    <property type="entry name" value="PRK09355.1"/>
    <property type="match status" value="1"/>
</dbReference>
<comment type="caution">
    <text evidence="12">The sequence shown here is derived from an EMBL/GenBank/DDBJ whole genome shotgun (WGS) entry which is preliminary data.</text>
</comment>
<keyword evidence="5 11" id="KW-0479">Metal-binding</keyword>
<reference evidence="12 13" key="1">
    <citation type="submission" date="2014-09" db="EMBL/GenBank/DDBJ databases">
        <title>Vibrio maritimus JCM 19235. (C45) whole genome shotgun sequence.</title>
        <authorList>
            <person name="Sawabe T."/>
            <person name="Meirelles P."/>
            <person name="Nakanishi M."/>
            <person name="Sayaka M."/>
            <person name="Hattori M."/>
            <person name="Ohkuma M."/>
        </authorList>
    </citation>
    <scope>NUCLEOTIDE SEQUENCE [LARGE SCALE GENOMIC DNA]</scope>
    <source>
        <strain evidence="13">JCM19235</strain>
    </source>
</reference>
<evidence type="ECO:0000256" key="9">
    <source>
        <dbReference type="ARBA" id="ARBA00022842"/>
    </source>
</evidence>
<feature type="binding site" evidence="11">
    <location>
        <position position="167"/>
    </location>
    <ligand>
        <name>ATP</name>
        <dbReference type="ChEBI" id="CHEBI:30616"/>
    </ligand>
</feature>
<dbReference type="OrthoDB" id="8909021at2"/>
<evidence type="ECO:0000313" key="12">
    <source>
        <dbReference type="EMBL" id="GAL16653.1"/>
    </source>
</evidence>
<dbReference type="InterPro" id="IPR000417">
    <property type="entry name" value="Hyethyz_kinase"/>
</dbReference>
<keyword evidence="9 11" id="KW-0460">Magnesium</keyword>
<dbReference type="STRING" id="990268.JCM19235_5202"/>
<evidence type="ECO:0000256" key="3">
    <source>
        <dbReference type="ARBA" id="ARBA00004868"/>
    </source>
</evidence>
<proteinExistence type="inferred from homology"/>
<comment type="function">
    <text evidence="11">Catalyzes the phosphorylation of the hydroxyl group of 4-methyl-5-beta-hydroxyethylthiazole (THZ).</text>
</comment>
<comment type="pathway">
    <text evidence="3 11">Cofactor biosynthesis; thiamine diphosphate biosynthesis; 4-methyl-5-(2-phosphoethyl)-thiazole from 5-(2-hydroxyethyl)-4-methylthiazole: step 1/1.</text>
</comment>
<comment type="similarity">
    <text evidence="11">Belongs to the Thz kinase family.</text>
</comment>
<dbReference type="GO" id="GO:0005524">
    <property type="term" value="F:ATP binding"/>
    <property type="evidence" value="ECO:0007669"/>
    <property type="project" value="UniProtKB-UniRule"/>
</dbReference>
<feature type="binding site" evidence="11">
    <location>
        <position position="45"/>
    </location>
    <ligand>
        <name>substrate</name>
    </ligand>
</feature>